<keyword evidence="4" id="KW-0564">Palmitate</keyword>
<evidence type="ECO:0000256" key="5">
    <source>
        <dbReference type="ARBA" id="ARBA00023288"/>
    </source>
</evidence>
<proteinExistence type="predicted"/>
<name>A0A7J5B416_9MICO</name>
<evidence type="ECO:0000256" key="4">
    <source>
        <dbReference type="ARBA" id="ARBA00023139"/>
    </source>
</evidence>
<evidence type="ECO:0000256" key="2">
    <source>
        <dbReference type="ARBA" id="ARBA00022729"/>
    </source>
</evidence>
<keyword evidence="5 8" id="KW-0449">Lipoprotein</keyword>
<keyword evidence="9" id="KW-1185">Reference proteome</keyword>
<gene>
    <name evidence="8" type="ORF">F8O03_11525</name>
</gene>
<dbReference type="Pfam" id="PF14041">
    <property type="entry name" value="Lipoprotein_21"/>
    <property type="match status" value="1"/>
</dbReference>
<comment type="caution">
    <text evidence="8">The sequence shown here is derived from an EMBL/GenBank/DDBJ whole genome shotgun (WGS) entry which is preliminary data.</text>
</comment>
<dbReference type="OrthoDB" id="3254867at2"/>
<evidence type="ECO:0000256" key="6">
    <source>
        <dbReference type="SAM" id="MobiDB-lite"/>
    </source>
</evidence>
<dbReference type="InterPro" id="IPR025971">
    <property type="entry name" value="LppP/LprE"/>
</dbReference>
<dbReference type="EMBL" id="WBJX01000003">
    <property type="protein sequence ID" value="KAB1637815.1"/>
    <property type="molecule type" value="Genomic_DNA"/>
</dbReference>
<feature type="signal peptide" evidence="7">
    <location>
        <begin position="1"/>
        <end position="38"/>
    </location>
</feature>
<accession>A0A7J5B416</accession>
<keyword evidence="1" id="KW-1003">Cell membrane</keyword>
<dbReference type="RefSeq" id="WP_151423967.1">
    <property type="nucleotide sequence ID" value="NZ_WBJX01000003.1"/>
</dbReference>
<evidence type="ECO:0000313" key="8">
    <source>
        <dbReference type="EMBL" id="KAB1637815.1"/>
    </source>
</evidence>
<evidence type="ECO:0000256" key="3">
    <source>
        <dbReference type="ARBA" id="ARBA00023136"/>
    </source>
</evidence>
<keyword evidence="3" id="KW-0472">Membrane</keyword>
<keyword evidence="2 7" id="KW-0732">Signal</keyword>
<evidence type="ECO:0000256" key="7">
    <source>
        <dbReference type="SAM" id="SignalP"/>
    </source>
</evidence>
<organism evidence="8 9">
    <name type="scientific">Pseudoclavibacter terrae</name>
    <dbReference type="NCBI Taxonomy" id="1530195"/>
    <lineage>
        <taxon>Bacteria</taxon>
        <taxon>Bacillati</taxon>
        <taxon>Actinomycetota</taxon>
        <taxon>Actinomycetes</taxon>
        <taxon>Micrococcales</taxon>
        <taxon>Microbacteriaceae</taxon>
        <taxon>Pseudoclavibacter</taxon>
    </lineage>
</organism>
<feature type="compositionally biased region" description="Low complexity" evidence="6">
    <location>
        <begin position="39"/>
        <end position="76"/>
    </location>
</feature>
<dbReference type="Proteomes" id="UP000490386">
    <property type="component" value="Unassembled WGS sequence"/>
</dbReference>
<protein>
    <submittedName>
        <fullName evidence="8">LppP/LprE family lipoprotein</fullName>
    </submittedName>
</protein>
<evidence type="ECO:0000256" key="1">
    <source>
        <dbReference type="ARBA" id="ARBA00022475"/>
    </source>
</evidence>
<reference evidence="8 9" key="1">
    <citation type="submission" date="2019-09" db="EMBL/GenBank/DDBJ databases">
        <title>Phylogeny of genus Pseudoclavibacter and closely related genus.</title>
        <authorList>
            <person name="Li Y."/>
        </authorList>
    </citation>
    <scope>NUCLEOTIDE SEQUENCE [LARGE SCALE GENOMIC DNA]</scope>
    <source>
        <strain evidence="8 9">THG-MD12</strain>
    </source>
</reference>
<dbReference type="AlphaFoldDB" id="A0A7J5B416"/>
<feature type="region of interest" description="Disordered" evidence="6">
    <location>
        <begin position="39"/>
        <end position="77"/>
    </location>
</feature>
<feature type="chain" id="PRO_5038949570" evidence="7">
    <location>
        <begin position="39"/>
        <end position="209"/>
    </location>
</feature>
<evidence type="ECO:0000313" key="9">
    <source>
        <dbReference type="Proteomes" id="UP000490386"/>
    </source>
</evidence>
<sequence length="209" mass="21532">MSTEEGSTMRIPRSARIPASFAFLAAASLGISACAATATPPTAETTPAATVTVTATTTPTPESEPSEAPAPETSCADSTQAEALETALPQVEAYPDFPDLPWVAAEPDRETWDACAPLSYVVVTLEGGTASTPHHILLFHGGEYVGTATADAYGFSPEIGQLSDTLITVTYRYPLPGEPNAAPTGESVATFAWDAGTQSVVMDGDLPPA</sequence>